<name>A0A849AKI4_9MICO</name>
<dbReference type="EC" id="2.3.3.16" evidence="3"/>
<protein>
    <recommendedName>
        <fullName evidence="3">citrate synthase (unknown stereospecificity)</fullName>
        <ecNumber evidence="3">2.3.3.16</ecNumber>
    </recommendedName>
</protein>
<dbReference type="Gene3D" id="1.10.580.10">
    <property type="entry name" value="Citrate Synthase, domain 1"/>
    <property type="match status" value="2"/>
</dbReference>
<keyword evidence="4 5" id="KW-0808">Transferase</keyword>
<evidence type="ECO:0000256" key="1">
    <source>
        <dbReference type="ARBA" id="ARBA00005163"/>
    </source>
</evidence>
<organism evidence="6 7">
    <name type="scientific">Flexivirga aerilata</name>
    <dbReference type="NCBI Taxonomy" id="1656889"/>
    <lineage>
        <taxon>Bacteria</taxon>
        <taxon>Bacillati</taxon>
        <taxon>Actinomycetota</taxon>
        <taxon>Actinomycetes</taxon>
        <taxon>Micrococcales</taxon>
        <taxon>Dermacoccaceae</taxon>
        <taxon>Flexivirga</taxon>
    </lineage>
</organism>
<sequence length="386" mass="40348">MSDDLISTQQAADLLGVRVATVYSYVSRGLLDRVDDGRSRHDGSRFARDQVTRLAARHHRPRRGVFELTVETAVTSLDPAGRLLFRGHDAGELAECSTFEEVAEIVWGATDPPQTWPTGTPAPIAYDAATRTDRIRLAIEHAAATDPERTDLCAHHFCTAGRRAIAAAVATLAASAVPAASVAAGLWAGLSDRPPVDAELRALDTALGLMADHELASSTLAARAAASTGADPYLVMLAGASAFEGPRHGQASAAAYDLLVGALDGGAEIPDSPAGFGHSIYTGTDPRFDVLRVAVGRFAPEVVEVVDELAVRVARRDGRAANVDLGLAALTVGAGLPRDAGAVIFLISRLAGFVAHGIEEQGHPLRFRPRATYTGRAETASGSGPT</sequence>
<evidence type="ECO:0000256" key="2">
    <source>
        <dbReference type="ARBA" id="ARBA00010566"/>
    </source>
</evidence>
<evidence type="ECO:0000313" key="6">
    <source>
        <dbReference type="EMBL" id="NNG39778.1"/>
    </source>
</evidence>
<dbReference type="EMBL" id="JABENB010000001">
    <property type="protein sequence ID" value="NNG39778.1"/>
    <property type="molecule type" value="Genomic_DNA"/>
</dbReference>
<dbReference type="Gene3D" id="1.10.230.10">
    <property type="entry name" value="Cytochrome P450-Terp, domain 2"/>
    <property type="match status" value="1"/>
</dbReference>
<dbReference type="InterPro" id="IPR016143">
    <property type="entry name" value="Citrate_synth-like_sm_a-sub"/>
</dbReference>
<evidence type="ECO:0000256" key="4">
    <source>
        <dbReference type="ARBA" id="ARBA00022679"/>
    </source>
</evidence>
<comment type="caution">
    <text evidence="6">The sequence shown here is derived from an EMBL/GenBank/DDBJ whole genome shotgun (WGS) entry which is preliminary data.</text>
</comment>
<dbReference type="Pfam" id="PF00285">
    <property type="entry name" value="Citrate_synt"/>
    <property type="match status" value="1"/>
</dbReference>
<dbReference type="PROSITE" id="PS00480">
    <property type="entry name" value="CITRATE_SYNTHASE"/>
    <property type="match status" value="1"/>
</dbReference>
<dbReference type="PANTHER" id="PTHR11739">
    <property type="entry name" value="CITRATE SYNTHASE"/>
    <property type="match status" value="1"/>
</dbReference>
<reference evidence="6 7" key="1">
    <citation type="submission" date="2020-05" db="EMBL/GenBank/DDBJ databases">
        <title>Flexivirga sp. ID2601S isolated from air conditioner.</title>
        <authorList>
            <person name="Kim D.H."/>
        </authorList>
    </citation>
    <scope>NUCLEOTIDE SEQUENCE [LARGE SCALE GENOMIC DNA]</scope>
    <source>
        <strain evidence="6 7">ID2601S</strain>
    </source>
</reference>
<accession>A0A849AKI4</accession>
<dbReference type="InterPro" id="IPR016142">
    <property type="entry name" value="Citrate_synth-like_lrg_a-sub"/>
</dbReference>
<gene>
    <name evidence="6" type="ORF">HJ588_10900</name>
</gene>
<dbReference type="Proteomes" id="UP000557772">
    <property type="component" value="Unassembled WGS sequence"/>
</dbReference>
<comment type="similarity">
    <text evidence="2 5">Belongs to the citrate synthase family.</text>
</comment>
<dbReference type="GO" id="GO:0006099">
    <property type="term" value="P:tricarboxylic acid cycle"/>
    <property type="evidence" value="ECO:0007669"/>
    <property type="project" value="UniProtKB-UniPathway"/>
</dbReference>
<comment type="pathway">
    <text evidence="1">Carbohydrate metabolism; tricarboxylic acid cycle.</text>
</comment>
<evidence type="ECO:0000256" key="5">
    <source>
        <dbReference type="RuleBase" id="RU003406"/>
    </source>
</evidence>
<dbReference type="RefSeq" id="WP_171154840.1">
    <property type="nucleotide sequence ID" value="NZ_JABENB010000001.1"/>
</dbReference>
<keyword evidence="7" id="KW-1185">Reference proteome</keyword>
<dbReference type="GO" id="GO:0036440">
    <property type="term" value="F:citrate synthase activity"/>
    <property type="evidence" value="ECO:0007669"/>
    <property type="project" value="UniProtKB-EC"/>
</dbReference>
<dbReference type="SUPFAM" id="SSF48256">
    <property type="entry name" value="Citrate synthase"/>
    <property type="match status" value="1"/>
</dbReference>
<dbReference type="InterPro" id="IPR019810">
    <property type="entry name" value="Citrate_synthase_AS"/>
</dbReference>
<evidence type="ECO:0000313" key="7">
    <source>
        <dbReference type="Proteomes" id="UP000557772"/>
    </source>
</evidence>
<dbReference type="GO" id="GO:0005975">
    <property type="term" value="P:carbohydrate metabolic process"/>
    <property type="evidence" value="ECO:0007669"/>
    <property type="project" value="TreeGrafter"/>
</dbReference>
<dbReference type="GO" id="GO:0005829">
    <property type="term" value="C:cytosol"/>
    <property type="evidence" value="ECO:0007669"/>
    <property type="project" value="TreeGrafter"/>
</dbReference>
<proteinExistence type="inferred from homology"/>
<dbReference type="AlphaFoldDB" id="A0A849AKI4"/>
<dbReference type="InterPro" id="IPR036969">
    <property type="entry name" value="Citrate_synthase_sf"/>
</dbReference>
<dbReference type="InterPro" id="IPR002020">
    <property type="entry name" value="Citrate_synthase"/>
</dbReference>
<dbReference type="PANTHER" id="PTHR11739:SF4">
    <property type="entry name" value="CITRATE SYNTHASE, PEROXISOMAL"/>
    <property type="match status" value="1"/>
</dbReference>
<dbReference type="UniPathway" id="UPA00223"/>
<evidence type="ECO:0000256" key="3">
    <source>
        <dbReference type="ARBA" id="ARBA00012972"/>
    </source>
</evidence>